<dbReference type="InterPro" id="IPR000700">
    <property type="entry name" value="PAS-assoc_C"/>
</dbReference>
<dbReference type="EMBL" id="BJYT01000017">
    <property type="protein sequence ID" value="GEO11176.1"/>
    <property type="molecule type" value="Genomic_DNA"/>
</dbReference>
<dbReference type="PANTHER" id="PTHR43304">
    <property type="entry name" value="PHYTOCHROME-LIKE PROTEIN CPH1"/>
    <property type="match status" value="1"/>
</dbReference>
<dbReference type="InterPro" id="IPR013656">
    <property type="entry name" value="PAS_4"/>
</dbReference>
<dbReference type="PRINTS" id="PR00344">
    <property type="entry name" value="BCTRLSENSOR"/>
</dbReference>
<dbReference type="InterPro" id="IPR001610">
    <property type="entry name" value="PAC"/>
</dbReference>
<reference evidence="11 12" key="1">
    <citation type="submission" date="2019-07" db="EMBL/GenBank/DDBJ databases">
        <title>Whole genome shotgun sequence of Segetibacter aerophilus NBRC 106135.</title>
        <authorList>
            <person name="Hosoyama A."/>
            <person name="Uohara A."/>
            <person name="Ohji S."/>
            <person name="Ichikawa N."/>
        </authorList>
    </citation>
    <scope>NUCLEOTIDE SEQUENCE [LARGE SCALE GENOMIC DNA]</scope>
    <source>
        <strain evidence="11 12">NBRC 106135</strain>
    </source>
</reference>
<keyword evidence="12" id="KW-1185">Reference proteome</keyword>
<evidence type="ECO:0000259" key="7">
    <source>
        <dbReference type="PROSITE" id="PS50109"/>
    </source>
</evidence>
<dbReference type="InterPro" id="IPR005467">
    <property type="entry name" value="His_kinase_dom"/>
</dbReference>
<dbReference type="SMART" id="SM00388">
    <property type="entry name" value="HisKA"/>
    <property type="match status" value="1"/>
</dbReference>
<dbReference type="InterPro" id="IPR013655">
    <property type="entry name" value="PAS_fold_3"/>
</dbReference>
<feature type="domain" description="PAC" evidence="10">
    <location>
        <begin position="608"/>
        <end position="661"/>
    </location>
</feature>
<feature type="domain" description="PAS" evidence="9">
    <location>
        <begin position="793"/>
        <end position="865"/>
    </location>
</feature>
<accession>A0A512BGS9</accession>
<dbReference type="CDD" id="cd00156">
    <property type="entry name" value="REC"/>
    <property type="match status" value="1"/>
</dbReference>
<evidence type="ECO:0000313" key="11">
    <source>
        <dbReference type="EMBL" id="GEO11176.1"/>
    </source>
</evidence>
<dbReference type="InterPro" id="IPR036890">
    <property type="entry name" value="HATPase_C_sf"/>
</dbReference>
<dbReference type="Pfam" id="PF00512">
    <property type="entry name" value="HisKA"/>
    <property type="match status" value="1"/>
</dbReference>
<dbReference type="SMART" id="SM00448">
    <property type="entry name" value="REC"/>
    <property type="match status" value="1"/>
</dbReference>
<dbReference type="InterPro" id="IPR052162">
    <property type="entry name" value="Sensor_kinase/Photoreceptor"/>
</dbReference>
<dbReference type="Gene3D" id="2.10.70.100">
    <property type="match status" value="1"/>
</dbReference>
<evidence type="ECO:0000256" key="1">
    <source>
        <dbReference type="ARBA" id="ARBA00000085"/>
    </source>
</evidence>
<evidence type="ECO:0000256" key="6">
    <source>
        <dbReference type="PROSITE-ProRule" id="PRU00169"/>
    </source>
</evidence>
<dbReference type="GO" id="GO:0000155">
    <property type="term" value="F:phosphorelay sensor kinase activity"/>
    <property type="evidence" value="ECO:0007669"/>
    <property type="project" value="InterPro"/>
</dbReference>
<feature type="modified residue" description="4-aspartylphosphate" evidence="6">
    <location>
        <position position="57"/>
    </location>
</feature>
<dbReference type="CDD" id="cd00130">
    <property type="entry name" value="PAS"/>
    <property type="match status" value="5"/>
</dbReference>
<dbReference type="Pfam" id="PF08447">
    <property type="entry name" value="PAS_3"/>
    <property type="match status" value="3"/>
</dbReference>
<evidence type="ECO:0000313" key="12">
    <source>
        <dbReference type="Proteomes" id="UP000321513"/>
    </source>
</evidence>
<evidence type="ECO:0000259" key="9">
    <source>
        <dbReference type="PROSITE" id="PS50112"/>
    </source>
</evidence>
<dbReference type="Pfam" id="PF00072">
    <property type="entry name" value="Response_reg"/>
    <property type="match status" value="1"/>
</dbReference>
<dbReference type="InterPro" id="IPR003594">
    <property type="entry name" value="HATPase_dom"/>
</dbReference>
<feature type="domain" description="PAS" evidence="9">
    <location>
        <begin position="279"/>
        <end position="321"/>
    </location>
</feature>
<dbReference type="InterPro" id="IPR035965">
    <property type="entry name" value="PAS-like_dom_sf"/>
</dbReference>
<dbReference type="SUPFAM" id="SSF47384">
    <property type="entry name" value="Homodimeric domain of signal transducing histidine kinase"/>
    <property type="match status" value="1"/>
</dbReference>
<evidence type="ECO:0000259" key="8">
    <source>
        <dbReference type="PROSITE" id="PS50110"/>
    </source>
</evidence>
<dbReference type="Gene3D" id="3.30.565.10">
    <property type="entry name" value="Histidine kinase-like ATPase, C-terminal domain"/>
    <property type="match status" value="1"/>
</dbReference>
<dbReference type="InterPro" id="IPR001789">
    <property type="entry name" value="Sig_transdc_resp-reg_receiver"/>
</dbReference>
<dbReference type="Gene3D" id="1.10.287.130">
    <property type="match status" value="1"/>
</dbReference>
<comment type="caution">
    <text evidence="11">The sequence shown here is derived from an EMBL/GenBank/DDBJ whole genome shotgun (WGS) entry which is preliminary data.</text>
</comment>
<dbReference type="Gene3D" id="3.40.50.2300">
    <property type="match status" value="1"/>
</dbReference>
<dbReference type="PROSITE" id="PS50109">
    <property type="entry name" value="HIS_KIN"/>
    <property type="match status" value="1"/>
</dbReference>
<dbReference type="Proteomes" id="UP000321513">
    <property type="component" value="Unassembled WGS sequence"/>
</dbReference>
<dbReference type="InterPro" id="IPR000014">
    <property type="entry name" value="PAS"/>
</dbReference>
<feature type="domain" description="PAC" evidence="10">
    <location>
        <begin position="344"/>
        <end position="401"/>
    </location>
</feature>
<dbReference type="SMART" id="SM00387">
    <property type="entry name" value="HATPase_c"/>
    <property type="match status" value="1"/>
</dbReference>
<dbReference type="PROSITE" id="PS50112">
    <property type="entry name" value="PAS"/>
    <property type="match status" value="4"/>
</dbReference>
<dbReference type="SUPFAM" id="SSF55785">
    <property type="entry name" value="PYP-like sensor domain (PAS domain)"/>
    <property type="match status" value="6"/>
</dbReference>
<proteinExistence type="predicted"/>
<feature type="domain" description="PAC" evidence="10">
    <location>
        <begin position="226"/>
        <end position="278"/>
    </location>
</feature>
<dbReference type="InterPro" id="IPR004358">
    <property type="entry name" value="Sig_transdc_His_kin-like_C"/>
</dbReference>
<dbReference type="OrthoDB" id="9811889at2"/>
<dbReference type="InterPro" id="IPR011006">
    <property type="entry name" value="CheY-like_superfamily"/>
</dbReference>
<organism evidence="11 12">
    <name type="scientific">Segetibacter aerophilus</name>
    <dbReference type="NCBI Taxonomy" id="670293"/>
    <lineage>
        <taxon>Bacteria</taxon>
        <taxon>Pseudomonadati</taxon>
        <taxon>Bacteroidota</taxon>
        <taxon>Chitinophagia</taxon>
        <taxon>Chitinophagales</taxon>
        <taxon>Chitinophagaceae</taxon>
        <taxon>Segetibacter</taxon>
    </lineage>
</organism>
<dbReference type="SUPFAM" id="SSF52172">
    <property type="entry name" value="CheY-like"/>
    <property type="match status" value="1"/>
</dbReference>
<evidence type="ECO:0000256" key="5">
    <source>
        <dbReference type="ARBA" id="ARBA00022777"/>
    </source>
</evidence>
<name>A0A512BGS9_9BACT</name>
<protein>
    <recommendedName>
        <fullName evidence="2">histidine kinase</fullName>
        <ecNumber evidence="2">2.7.13.3</ecNumber>
    </recommendedName>
</protein>
<dbReference type="SMART" id="SM00086">
    <property type="entry name" value="PAC"/>
    <property type="match status" value="6"/>
</dbReference>
<dbReference type="AlphaFoldDB" id="A0A512BGS9"/>
<feature type="domain" description="PAC" evidence="10">
    <location>
        <begin position="869"/>
        <end position="921"/>
    </location>
</feature>
<feature type="domain" description="Response regulatory" evidence="8">
    <location>
        <begin position="6"/>
        <end position="122"/>
    </location>
</feature>
<keyword evidence="3 6" id="KW-0597">Phosphoprotein</keyword>
<dbReference type="SMART" id="SM00091">
    <property type="entry name" value="PAS"/>
    <property type="match status" value="6"/>
</dbReference>
<feature type="domain" description="PAC" evidence="10">
    <location>
        <begin position="740"/>
        <end position="792"/>
    </location>
</feature>
<sequence length="1157" mass="131974">MKDRFKILHLEDVASDAELVARTLRRHNFLFDFLVIDTEQEFIAALDHFSPDVILCDHSLPAFNSFAALKIIKDRRLNIPFIVITATMSEDVAMTVVREGADDYVLKDRLNRLPFVVSNAIDKYRFEKDRKRLIDDAHQKEALAKSKLQNLSDKLLLATQAAGIGIWEYEIEQNKFIADDLLLSLYGTSTVDIDITLEIWLGFLHPKDKERVVQEFSMALQQSAQFASEYRIIWNDGSVHFIKSVAHIQYDEAGRPIRLIGTNQDITASKLAEIAIKESEERYRAFFENSMDGILITVTDGHVTSANPAACAMFQMTEAEICKAGRFGLVDTTDERLPAGLEQRELEGKVKGVINFLRKDGSRFPGEITSSVYGTDDGEKRTSMIIRDVTERKKADEQILNTSLELKRALTDVEKIMDSSLDIICSIDNTGRFVTVSSAANSIWGYEPCELKGALYMDLVYPADEKITLQAARDIVQGNAVTMFENRCVKKDGSIVPMLWSARWDDDEKTMYCIAKDGTEKKRMEAAYDSEQQRLQELFLHAPASVGVFKGSEHVFEMANEPYLQLTGRKDIIGKTVLEVFPEMENQGLLQLLDEVFTSGVPFTANERLVQVDINNDRKLENKYLNFVYHPYRNSKNLIEGVFFFAVDVTEQVEARKRIEESEKRVRQLIENLPEAVYTCDAEGKIELYNNAAVKLWGREPVIGKDYWSGAYKTYYINGSPILPEEGPMASTLKNGKGNFEFEVIIEHPNGEKRFARANPIPLFDNDKKLVGAVNMIVDITHLKLVEEKLRTSNERYQIVTKATNDGIWDWNLLTNEMYWNKSYERIFGYKNVNQNLDAEQWFDKIHIEDRERVKNGFSNVINNGGMLWEDEYRYLKADGEIAIVYDRGYLIYNDVGKATRFVGAMEDITQRKKIENEREYLIEHLVKSNNDLKQFTYITSHNFRAPLSNLIGLLSLIDRSTLTENNREIVKMFEVSTNQLNKTINDLVQILIIKNNLNVNIVNNNITNVLNDVCSSLGYEIAEIDCTINRNILVENIVLNKSYLESILINLLSNSIKYRSPARKLVIDISTTKKATGEVVLVIKDNGSGINMKRHKEQIFGLYQRFHAGKEGVGLGLYMVKTQIMALGGKIEVQSEEDKGTEFYITFKSNDSLLLC</sequence>
<evidence type="ECO:0000256" key="2">
    <source>
        <dbReference type="ARBA" id="ARBA00012438"/>
    </source>
</evidence>
<gene>
    <name evidence="11" type="ORF">SAE01_36720</name>
</gene>
<dbReference type="PANTHER" id="PTHR43304:SF1">
    <property type="entry name" value="PAC DOMAIN-CONTAINING PROTEIN"/>
    <property type="match status" value="1"/>
</dbReference>
<dbReference type="EC" id="2.7.13.3" evidence="2"/>
<keyword evidence="4" id="KW-0808">Transferase</keyword>
<dbReference type="SUPFAM" id="SSF55874">
    <property type="entry name" value="ATPase domain of HSP90 chaperone/DNA topoisomerase II/histidine kinase"/>
    <property type="match status" value="1"/>
</dbReference>
<dbReference type="PROSITE" id="PS50113">
    <property type="entry name" value="PAC"/>
    <property type="match status" value="5"/>
</dbReference>
<comment type="catalytic activity">
    <reaction evidence="1">
        <text>ATP + protein L-histidine = ADP + protein N-phospho-L-histidine.</text>
        <dbReference type="EC" id="2.7.13.3"/>
    </reaction>
</comment>
<dbReference type="RefSeq" id="WP_147205288.1">
    <property type="nucleotide sequence ID" value="NZ_BJYT01000017.1"/>
</dbReference>
<feature type="domain" description="PAS" evidence="9">
    <location>
        <begin position="409"/>
        <end position="479"/>
    </location>
</feature>
<dbReference type="Pfam" id="PF08448">
    <property type="entry name" value="PAS_4"/>
    <property type="match status" value="1"/>
</dbReference>
<dbReference type="InterPro" id="IPR003661">
    <property type="entry name" value="HisK_dim/P_dom"/>
</dbReference>
<feature type="domain" description="PAS" evidence="9">
    <location>
        <begin position="662"/>
        <end position="701"/>
    </location>
</feature>
<dbReference type="InterPro" id="IPR036097">
    <property type="entry name" value="HisK_dim/P_sf"/>
</dbReference>
<dbReference type="Gene3D" id="3.30.450.20">
    <property type="entry name" value="PAS domain"/>
    <property type="match status" value="6"/>
</dbReference>
<evidence type="ECO:0000256" key="3">
    <source>
        <dbReference type="ARBA" id="ARBA00022553"/>
    </source>
</evidence>
<evidence type="ECO:0000259" key="10">
    <source>
        <dbReference type="PROSITE" id="PS50113"/>
    </source>
</evidence>
<dbReference type="Pfam" id="PF02518">
    <property type="entry name" value="HATPase_c"/>
    <property type="match status" value="1"/>
</dbReference>
<feature type="domain" description="Histidine kinase" evidence="7">
    <location>
        <begin position="939"/>
        <end position="1152"/>
    </location>
</feature>
<keyword evidence="5" id="KW-0418">Kinase</keyword>
<dbReference type="NCBIfam" id="TIGR00229">
    <property type="entry name" value="sensory_box"/>
    <property type="match status" value="4"/>
</dbReference>
<dbReference type="CDD" id="cd00082">
    <property type="entry name" value="HisKA"/>
    <property type="match status" value="1"/>
</dbReference>
<dbReference type="PROSITE" id="PS50110">
    <property type="entry name" value="RESPONSE_REGULATORY"/>
    <property type="match status" value="1"/>
</dbReference>
<evidence type="ECO:0000256" key="4">
    <source>
        <dbReference type="ARBA" id="ARBA00022679"/>
    </source>
</evidence>
<dbReference type="Pfam" id="PF13426">
    <property type="entry name" value="PAS_9"/>
    <property type="match status" value="2"/>
</dbReference>